<name>A0A7W9SQP4_ARMRO</name>
<dbReference type="RefSeq" id="WP_184197142.1">
    <property type="nucleotide sequence ID" value="NZ_JACHGW010000002.1"/>
</dbReference>
<dbReference type="Proteomes" id="UP000520814">
    <property type="component" value="Unassembled WGS sequence"/>
</dbReference>
<comment type="caution">
    <text evidence="1">The sequence shown here is derived from an EMBL/GenBank/DDBJ whole genome shotgun (WGS) entry which is preliminary data.</text>
</comment>
<organism evidence="1 2">
    <name type="scientific">Armatimonas rosea</name>
    <dbReference type="NCBI Taxonomy" id="685828"/>
    <lineage>
        <taxon>Bacteria</taxon>
        <taxon>Bacillati</taxon>
        <taxon>Armatimonadota</taxon>
        <taxon>Armatimonadia</taxon>
        <taxon>Armatimonadales</taxon>
        <taxon>Armatimonadaceae</taxon>
        <taxon>Armatimonas</taxon>
    </lineage>
</organism>
<proteinExistence type="predicted"/>
<reference evidence="1 2" key="1">
    <citation type="submission" date="2020-08" db="EMBL/GenBank/DDBJ databases">
        <title>Genomic Encyclopedia of Type Strains, Phase IV (KMG-IV): sequencing the most valuable type-strain genomes for metagenomic binning, comparative biology and taxonomic classification.</title>
        <authorList>
            <person name="Goeker M."/>
        </authorList>
    </citation>
    <scope>NUCLEOTIDE SEQUENCE [LARGE SCALE GENOMIC DNA]</scope>
    <source>
        <strain evidence="1 2">DSM 23562</strain>
    </source>
</reference>
<dbReference type="AlphaFoldDB" id="A0A7W9SQP4"/>
<keyword evidence="2" id="KW-1185">Reference proteome</keyword>
<evidence type="ECO:0000313" key="1">
    <source>
        <dbReference type="EMBL" id="MBB6051052.1"/>
    </source>
</evidence>
<dbReference type="EMBL" id="JACHGW010000002">
    <property type="protein sequence ID" value="MBB6051052.1"/>
    <property type="molecule type" value="Genomic_DNA"/>
</dbReference>
<protein>
    <submittedName>
        <fullName evidence="1">Uncharacterized protein</fullName>
    </submittedName>
</protein>
<gene>
    <name evidence="1" type="ORF">HNQ39_002843</name>
</gene>
<accession>A0A7W9SQP4</accession>
<sequence>METTTETTTKKKTTTPYGAIDKRFLAELQLAEELLQAAQAPQHNAALAEGGITTAELQRLAETIASCRVLFTGAVDEKVQKKTTTSEESATESKLRRLIRGVQTAARLKYAGL</sequence>
<evidence type="ECO:0000313" key="2">
    <source>
        <dbReference type="Proteomes" id="UP000520814"/>
    </source>
</evidence>